<organism evidence="1 2">
    <name type="scientific">Mycobacterium lentiflavum</name>
    <dbReference type="NCBI Taxonomy" id="141349"/>
    <lineage>
        <taxon>Bacteria</taxon>
        <taxon>Bacillati</taxon>
        <taxon>Actinomycetota</taxon>
        <taxon>Actinomycetes</taxon>
        <taxon>Mycobacteriales</taxon>
        <taxon>Mycobacteriaceae</taxon>
        <taxon>Mycobacterium</taxon>
        <taxon>Mycobacterium simiae complex</taxon>
    </lineage>
</organism>
<dbReference type="STRING" id="141349.BN1232_03737"/>
<name>A0A0E4CP68_MYCLN</name>
<evidence type="ECO:0000313" key="1">
    <source>
        <dbReference type="EMBL" id="CQD17064.1"/>
    </source>
</evidence>
<sequence>MADLSVNAAYLTDLAGQQDRAAGEIGSGTKAVEGTAEKLWYDHGPICGYAAQAMTDCESVRQNTGNTMKKVSEALAEDLRNAAARYVATDDAAGGAVDQQVVRG</sequence>
<dbReference type="EMBL" id="CTEE01000001">
    <property type="protein sequence ID" value="CQD17064.1"/>
    <property type="molecule type" value="Genomic_DNA"/>
</dbReference>
<reference evidence="1 2" key="1">
    <citation type="submission" date="2015-03" db="EMBL/GenBank/DDBJ databases">
        <authorList>
            <person name="Urmite Genomes"/>
        </authorList>
    </citation>
    <scope>NUCLEOTIDE SEQUENCE [LARGE SCALE GENOMIC DNA]</scope>
    <source>
        <strain evidence="1 2">CSUR P1491</strain>
    </source>
</reference>
<dbReference type="Proteomes" id="UP000199251">
    <property type="component" value="Unassembled WGS sequence"/>
</dbReference>
<dbReference type="GO" id="GO:0009306">
    <property type="term" value="P:protein secretion"/>
    <property type="evidence" value="ECO:0007669"/>
    <property type="project" value="InterPro"/>
</dbReference>
<gene>
    <name evidence="1" type="primary">espF_1</name>
    <name evidence="1" type="ORF">BN1232_03737</name>
</gene>
<protein>
    <submittedName>
        <fullName evidence="1">ESX-1 secretion-associated protein EspF</fullName>
    </submittedName>
</protein>
<evidence type="ECO:0000313" key="2">
    <source>
        <dbReference type="Proteomes" id="UP000199251"/>
    </source>
</evidence>
<proteinExistence type="predicted"/>
<dbReference type="Pfam" id="PF10824">
    <property type="entry name" value="T7SS_ESX_EspC"/>
    <property type="match status" value="1"/>
</dbReference>
<dbReference type="InterPro" id="IPR022536">
    <property type="entry name" value="EspC"/>
</dbReference>
<dbReference type="RefSeq" id="WP_090603847.1">
    <property type="nucleotide sequence ID" value="NZ_CTEE01000001.1"/>
</dbReference>
<accession>A0A0E4CP68</accession>
<dbReference type="AlphaFoldDB" id="A0A0E4CP68"/>
<dbReference type="OrthoDB" id="4735631at2"/>